<dbReference type="GO" id="GO:0030674">
    <property type="term" value="F:protein-macromolecule adaptor activity"/>
    <property type="evidence" value="ECO:0007669"/>
    <property type="project" value="TreeGrafter"/>
</dbReference>
<comment type="caution">
    <text evidence="2">The sequence shown here is derived from an EMBL/GenBank/DDBJ whole genome shotgun (WGS) entry which is preliminary data.</text>
</comment>
<organism evidence="2 3">
    <name type="scientific">Psilocybe cf. subviscida</name>
    <dbReference type="NCBI Taxonomy" id="2480587"/>
    <lineage>
        <taxon>Eukaryota</taxon>
        <taxon>Fungi</taxon>
        <taxon>Dikarya</taxon>
        <taxon>Basidiomycota</taxon>
        <taxon>Agaricomycotina</taxon>
        <taxon>Agaricomycetes</taxon>
        <taxon>Agaricomycetidae</taxon>
        <taxon>Agaricales</taxon>
        <taxon>Agaricineae</taxon>
        <taxon>Strophariaceae</taxon>
        <taxon>Psilocybe</taxon>
    </lineage>
</organism>
<dbReference type="PANTHER" id="PTHR40422:SF1">
    <property type="entry name" value="TRANSLATION MACHINERY-ASSOCIATED PROTEIN 17"/>
    <property type="match status" value="1"/>
</dbReference>
<dbReference type="InterPro" id="IPR038966">
    <property type="entry name" value="TMA17"/>
</dbReference>
<protein>
    <submittedName>
        <fullName evidence="2">Uncharacterized protein</fullName>
    </submittedName>
</protein>
<dbReference type="EMBL" id="JAACJJ010000028">
    <property type="protein sequence ID" value="KAF5321241.1"/>
    <property type="molecule type" value="Genomic_DNA"/>
</dbReference>
<reference evidence="2 3" key="1">
    <citation type="journal article" date="2020" name="ISME J.">
        <title>Uncovering the hidden diversity of litter-decomposition mechanisms in mushroom-forming fungi.</title>
        <authorList>
            <person name="Floudas D."/>
            <person name="Bentzer J."/>
            <person name="Ahren D."/>
            <person name="Johansson T."/>
            <person name="Persson P."/>
            <person name="Tunlid A."/>
        </authorList>
    </citation>
    <scope>NUCLEOTIDE SEQUENCE [LARGE SCALE GENOMIC DNA]</scope>
    <source>
        <strain evidence="2 3">CBS 101986</strain>
    </source>
</reference>
<evidence type="ECO:0000256" key="1">
    <source>
        <dbReference type="SAM" id="MobiDB-lite"/>
    </source>
</evidence>
<feature type="compositionally biased region" description="Low complexity" evidence="1">
    <location>
        <begin position="100"/>
        <end position="129"/>
    </location>
</feature>
<dbReference type="AlphaFoldDB" id="A0A8H5BE56"/>
<keyword evidence="3" id="KW-1185">Reference proteome</keyword>
<dbReference type="PANTHER" id="PTHR40422">
    <property type="entry name" value="TRANSLATION MACHINERY-ASSOCIATED PROTEIN 17"/>
    <property type="match status" value="1"/>
</dbReference>
<gene>
    <name evidence="2" type="ORF">D9619_000783</name>
</gene>
<dbReference type="OrthoDB" id="548474at2759"/>
<proteinExistence type="predicted"/>
<dbReference type="Proteomes" id="UP000567179">
    <property type="component" value="Unassembled WGS sequence"/>
</dbReference>
<name>A0A8H5BE56_9AGAR</name>
<feature type="region of interest" description="Disordered" evidence="1">
    <location>
        <begin position="96"/>
        <end position="139"/>
    </location>
</feature>
<dbReference type="GO" id="GO:0070682">
    <property type="term" value="P:proteasome regulatory particle assembly"/>
    <property type="evidence" value="ECO:0007669"/>
    <property type="project" value="InterPro"/>
</dbReference>
<evidence type="ECO:0000313" key="2">
    <source>
        <dbReference type="EMBL" id="KAF5321241.1"/>
    </source>
</evidence>
<evidence type="ECO:0000313" key="3">
    <source>
        <dbReference type="Proteomes" id="UP000567179"/>
    </source>
</evidence>
<sequence length="139" mass="15073">MDYTPRYPQPFTLKEAISLDVGLNTPHAEIARLQNSLSHLKETQAFLKADLDESGETDPEVLKAFEENQGVIGSQEERVSMLKMALTEKGIVGGAHYELPNTTQTPQTNTTQSSEPATTTVTSSTASEEVNGEGDGVYL</sequence>
<accession>A0A8H5BE56</accession>